<organism evidence="1 2">
    <name type="scientific">Caerostris extrusa</name>
    <name type="common">Bark spider</name>
    <name type="synonym">Caerostris bankana</name>
    <dbReference type="NCBI Taxonomy" id="172846"/>
    <lineage>
        <taxon>Eukaryota</taxon>
        <taxon>Metazoa</taxon>
        <taxon>Ecdysozoa</taxon>
        <taxon>Arthropoda</taxon>
        <taxon>Chelicerata</taxon>
        <taxon>Arachnida</taxon>
        <taxon>Araneae</taxon>
        <taxon>Araneomorphae</taxon>
        <taxon>Entelegynae</taxon>
        <taxon>Araneoidea</taxon>
        <taxon>Araneidae</taxon>
        <taxon>Caerostris</taxon>
    </lineage>
</organism>
<sequence>MDKIARYRNKSNCLKCVGRKDRPPIGRRDGKRRMLYGNNGWLAGGVVVEDETTMMLKTTCTGSELFSVNKSVRDRGKMKLSRVLMEFRSRGWMHRSRVSNVLTLVHFSWKDIYINYNLRTSKIFESGACKCKKKKLTPITAYMHMATSTTQLEAMQHVVCEDTAVALTQK</sequence>
<keyword evidence="2" id="KW-1185">Reference proteome</keyword>
<evidence type="ECO:0000313" key="1">
    <source>
        <dbReference type="EMBL" id="GIX78583.1"/>
    </source>
</evidence>
<reference evidence="1 2" key="1">
    <citation type="submission" date="2021-06" db="EMBL/GenBank/DDBJ databases">
        <title>Caerostris extrusa draft genome.</title>
        <authorList>
            <person name="Kono N."/>
            <person name="Arakawa K."/>
        </authorList>
    </citation>
    <scope>NUCLEOTIDE SEQUENCE [LARGE SCALE GENOMIC DNA]</scope>
</reference>
<name>A0AAV4N1L3_CAEEX</name>
<proteinExistence type="predicted"/>
<dbReference type="EMBL" id="BPLR01002852">
    <property type="protein sequence ID" value="GIX78583.1"/>
    <property type="molecule type" value="Genomic_DNA"/>
</dbReference>
<gene>
    <name evidence="1" type="ORF">CEXT_606481</name>
</gene>
<comment type="caution">
    <text evidence="1">The sequence shown here is derived from an EMBL/GenBank/DDBJ whole genome shotgun (WGS) entry which is preliminary data.</text>
</comment>
<dbReference type="AlphaFoldDB" id="A0AAV4N1L3"/>
<evidence type="ECO:0000313" key="2">
    <source>
        <dbReference type="Proteomes" id="UP001054945"/>
    </source>
</evidence>
<dbReference type="Proteomes" id="UP001054945">
    <property type="component" value="Unassembled WGS sequence"/>
</dbReference>
<protein>
    <submittedName>
        <fullName evidence="1">Uncharacterized protein</fullName>
    </submittedName>
</protein>
<accession>A0AAV4N1L3</accession>